<evidence type="ECO:0000313" key="1">
    <source>
        <dbReference type="EMBL" id="KAI8031140.1"/>
    </source>
</evidence>
<comment type="caution">
    <text evidence="1">The sequence shown here is derived from an EMBL/GenBank/DDBJ whole genome shotgun (WGS) entry which is preliminary data.</text>
</comment>
<gene>
    <name evidence="1" type="ORF">LOK49_LG01G00960</name>
</gene>
<dbReference type="EMBL" id="CM045758">
    <property type="protein sequence ID" value="KAI8031140.1"/>
    <property type="molecule type" value="Genomic_DNA"/>
</dbReference>
<name>A0ACC0J2I1_9ERIC</name>
<keyword evidence="2" id="KW-1185">Reference proteome</keyword>
<proteinExistence type="predicted"/>
<accession>A0ACC0J2I1</accession>
<sequence length="526" mass="58591">MAVSVEEKPEEQAPIPDEEDQQPSNGDDEDEDEDDDDFEEEEEEDETVSRTRSERAKMENLFQRISTERVPLRVHDLVIKGNTKTKDSLIEAEVECIKKATTVQELLQAASIANSRLHSLDIFDSVNITLDSGPPELPGTANVIVEVVESKNPLTGDIGIFSKPEARSWSLEGSLKLKNLFGFGDLWDGSLAYSWDQTSEVSAGVSLPRFKGLETPMQARVSILSQDWLKFSSYKEQALGLSLGLISSKNHDLSYNLSWRTLTDPSQMASTSIRRQLGHGLLSSVKYTFKIDKRNSPLRPTQGYAFVSTSHIGGLVPDYRSLRFLRQEFDLRYAFPLGFYHAALNFGVSCGVLFPWGSGFLNRPSFLPDRFFLGGNTSPVCMLGGPTTLLGFKSRGLGPTEPRREIRENSNVESSDTHSGRDFLGGDLAVTGFADLSFDLPLRVLKEAGIHGHFFACAGNLTKLTENAYRDFSFKKFRDSFRSSVGCGIIIPTKLFRVEVNYCYILKQLEHDRGKTGVQFSFSSPV</sequence>
<organism evidence="1 2">
    <name type="scientific">Camellia lanceoleosa</name>
    <dbReference type="NCBI Taxonomy" id="1840588"/>
    <lineage>
        <taxon>Eukaryota</taxon>
        <taxon>Viridiplantae</taxon>
        <taxon>Streptophyta</taxon>
        <taxon>Embryophyta</taxon>
        <taxon>Tracheophyta</taxon>
        <taxon>Spermatophyta</taxon>
        <taxon>Magnoliopsida</taxon>
        <taxon>eudicotyledons</taxon>
        <taxon>Gunneridae</taxon>
        <taxon>Pentapetalae</taxon>
        <taxon>asterids</taxon>
        <taxon>Ericales</taxon>
        <taxon>Theaceae</taxon>
        <taxon>Camellia</taxon>
    </lineage>
</organism>
<dbReference type="Proteomes" id="UP001060215">
    <property type="component" value="Chromosome 1"/>
</dbReference>
<reference evidence="1 2" key="1">
    <citation type="journal article" date="2022" name="Plant J.">
        <title>Chromosome-level genome of Camellia lanceoleosa provides a valuable resource for understanding genome evolution and self-incompatibility.</title>
        <authorList>
            <person name="Gong W."/>
            <person name="Xiao S."/>
            <person name="Wang L."/>
            <person name="Liao Z."/>
            <person name="Chang Y."/>
            <person name="Mo W."/>
            <person name="Hu G."/>
            <person name="Li W."/>
            <person name="Zhao G."/>
            <person name="Zhu H."/>
            <person name="Hu X."/>
            <person name="Ji K."/>
            <person name="Xiang X."/>
            <person name="Song Q."/>
            <person name="Yuan D."/>
            <person name="Jin S."/>
            <person name="Zhang L."/>
        </authorList>
    </citation>
    <scope>NUCLEOTIDE SEQUENCE [LARGE SCALE GENOMIC DNA]</scope>
    <source>
        <strain evidence="1">SQ_2022a</strain>
    </source>
</reference>
<protein>
    <submittedName>
        <fullName evidence="1">Uncharacterized protein</fullName>
    </submittedName>
</protein>
<evidence type="ECO:0000313" key="2">
    <source>
        <dbReference type="Proteomes" id="UP001060215"/>
    </source>
</evidence>